<dbReference type="GO" id="GO:0006508">
    <property type="term" value="P:proteolysis"/>
    <property type="evidence" value="ECO:0007669"/>
    <property type="project" value="UniProtKB-KW"/>
</dbReference>
<dbReference type="InterPro" id="IPR033116">
    <property type="entry name" value="TRYPSIN_SER"/>
</dbReference>
<feature type="chain" id="PRO_5044893348" description="Peptidase S1 domain-containing protein" evidence="4">
    <location>
        <begin position="25"/>
        <end position="314"/>
    </location>
</feature>
<evidence type="ECO:0000256" key="2">
    <source>
        <dbReference type="ARBA" id="ARBA00024195"/>
    </source>
</evidence>
<dbReference type="PROSITE" id="PS00134">
    <property type="entry name" value="TRYPSIN_HIS"/>
    <property type="match status" value="1"/>
</dbReference>
<comment type="caution">
    <text evidence="6">The sequence shown here is derived from an EMBL/GenBank/DDBJ whole genome shotgun (WGS) entry which is preliminary data.</text>
</comment>
<comment type="similarity">
    <text evidence="2">Belongs to the peptidase S1 family. CLIP subfamily.</text>
</comment>
<protein>
    <recommendedName>
        <fullName evidence="5">Peptidase S1 domain-containing protein</fullName>
    </recommendedName>
</protein>
<dbReference type="PROSITE" id="PS50240">
    <property type="entry name" value="TRYPSIN_DOM"/>
    <property type="match status" value="1"/>
</dbReference>
<gene>
    <name evidence="6" type="ORF">TKK_017465</name>
</gene>
<keyword evidence="3" id="KW-0378">Hydrolase</keyword>
<reference evidence="6 7" key="1">
    <citation type="journal article" date="2024" name="bioRxiv">
        <title>A reference genome for Trichogramma kaykai: A tiny desert-dwelling parasitoid wasp with competing sex-ratio distorters.</title>
        <authorList>
            <person name="Culotta J."/>
            <person name="Lindsey A.R."/>
        </authorList>
    </citation>
    <scope>NUCLEOTIDE SEQUENCE [LARGE SCALE GENOMIC DNA]</scope>
    <source>
        <strain evidence="6 7">KSX58</strain>
    </source>
</reference>
<keyword evidence="3" id="KW-0720">Serine protease</keyword>
<dbReference type="AlphaFoldDB" id="A0ABD2W334"/>
<dbReference type="Pfam" id="PF00089">
    <property type="entry name" value="Trypsin"/>
    <property type="match status" value="1"/>
</dbReference>
<dbReference type="FunFam" id="2.40.10.10:FF:000068">
    <property type="entry name" value="transmembrane protease serine 2"/>
    <property type="match status" value="1"/>
</dbReference>
<dbReference type="PROSITE" id="PS00135">
    <property type="entry name" value="TRYPSIN_SER"/>
    <property type="match status" value="1"/>
</dbReference>
<dbReference type="GO" id="GO:0008236">
    <property type="term" value="F:serine-type peptidase activity"/>
    <property type="evidence" value="ECO:0007669"/>
    <property type="project" value="UniProtKB-KW"/>
</dbReference>
<evidence type="ECO:0000256" key="1">
    <source>
        <dbReference type="ARBA" id="ARBA00023157"/>
    </source>
</evidence>
<dbReference type="InterPro" id="IPR009003">
    <property type="entry name" value="Peptidase_S1_PA"/>
</dbReference>
<dbReference type="InterPro" id="IPR043504">
    <property type="entry name" value="Peptidase_S1_PA_chymotrypsin"/>
</dbReference>
<sequence length="314" mass="35165">MLKRSLLGLFVGLILSISVRDVNTKIVQRIVGGNLAQQGRFKHQVSLQIISPYGCTHHFCGGAILDENYIITAAHCVTNNVTRKLDDASITVVAGSTDLRNKTTGIYRDVEYTIIPTSYTKNLLGQFNDDIALLRLRRPLPLNDERKIIRAVNLPTVNQYLPDYTDTRFATVSGFGSFSQSKNPENGKVKSGSSSPQLKYAAGWINQNDYPPCTDKQVCVRNFQSHGACHGDSGGPLTDESKNTLVGLVSYSSHEWCGDTTKYTRVSSYLDFINKVRAGGWFSSDDIIMNRKEQDFRHEQIIQRYPHCDQLSEY</sequence>
<accession>A0ABD2W334</accession>
<feature type="domain" description="Peptidase S1" evidence="5">
    <location>
        <begin position="30"/>
        <end position="278"/>
    </location>
</feature>
<evidence type="ECO:0000256" key="3">
    <source>
        <dbReference type="RuleBase" id="RU363034"/>
    </source>
</evidence>
<keyword evidence="7" id="KW-1185">Reference proteome</keyword>
<evidence type="ECO:0000313" key="7">
    <source>
        <dbReference type="Proteomes" id="UP001627154"/>
    </source>
</evidence>
<dbReference type="InterPro" id="IPR001314">
    <property type="entry name" value="Peptidase_S1A"/>
</dbReference>
<keyword evidence="4" id="KW-0732">Signal</keyword>
<keyword evidence="3" id="KW-0645">Protease</keyword>
<dbReference type="SUPFAM" id="SSF50494">
    <property type="entry name" value="Trypsin-like serine proteases"/>
    <property type="match status" value="1"/>
</dbReference>
<dbReference type="CDD" id="cd00190">
    <property type="entry name" value="Tryp_SPc"/>
    <property type="match status" value="1"/>
</dbReference>
<dbReference type="SMART" id="SM00020">
    <property type="entry name" value="Tryp_SPc"/>
    <property type="match status" value="1"/>
</dbReference>
<keyword evidence="1" id="KW-1015">Disulfide bond</keyword>
<dbReference type="InterPro" id="IPR051487">
    <property type="entry name" value="Ser/Thr_Proteases_Immune/Dev"/>
</dbReference>
<dbReference type="PANTHER" id="PTHR24256">
    <property type="entry name" value="TRYPTASE-RELATED"/>
    <property type="match status" value="1"/>
</dbReference>
<evidence type="ECO:0000313" key="6">
    <source>
        <dbReference type="EMBL" id="KAL3387144.1"/>
    </source>
</evidence>
<evidence type="ECO:0000259" key="5">
    <source>
        <dbReference type="PROSITE" id="PS50240"/>
    </source>
</evidence>
<dbReference type="InterPro" id="IPR018114">
    <property type="entry name" value="TRYPSIN_HIS"/>
</dbReference>
<dbReference type="Proteomes" id="UP001627154">
    <property type="component" value="Unassembled WGS sequence"/>
</dbReference>
<dbReference type="Gene3D" id="2.40.10.10">
    <property type="entry name" value="Trypsin-like serine proteases"/>
    <property type="match status" value="1"/>
</dbReference>
<dbReference type="InterPro" id="IPR001254">
    <property type="entry name" value="Trypsin_dom"/>
</dbReference>
<dbReference type="PRINTS" id="PR00722">
    <property type="entry name" value="CHYMOTRYPSIN"/>
</dbReference>
<evidence type="ECO:0000256" key="4">
    <source>
        <dbReference type="SAM" id="SignalP"/>
    </source>
</evidence>
<name>A0ABD2W334_9HYME</name>
<organism evidence="6 7">
    <name type="scientific">Trichogramma kaykai</name>
    <dbReference type="NCBI Taxonomy" id="54128"/>
    <lineage>
        <taxon>Eukaryota</taxon>
        <taxon>Metazoa</taxon>
        <taxon>Ecdysozoa</taxon>
        <taxon>Arthropoda</taxon>
        <taxon>Hexapoda</taxon>
        <taxon>Insecta</taxon>
        <taxon>Pterygota</taxon>
        <taxon>Neoptera</taxon>
        <taxon>Endopterygota</taxon>
        <taxon>Hymenoptera</taxon>
        <taxon>Apocrita</taxon>
        <taxon>Proctotrupomorpha</taxon>
        <taxon>Chalcidoidea</taxon>
        <taxon>Trichogrammatidae</taxon>
        <taxon>Trichogramma</taxon>
    </lineage>
</organism>
<proteinExistence type="inferred from homology"/>
<feature type="signal peptide" evidence="4">
    <location>
        <begin position="1"/>
        <end position="24"/>
    </location>
</feature>
<dbReference type="EMBL" id="JBJJXI010000139">
    <property type="protein sequence ID" value="KAL3387144.1"/>
    <property type="molecule type" value="Genomic_DNA"/>
</dbReference>